<evidence type="ECO:0000256" key="4">
    <source>
        <dbReference type="ARBA" id="ARBA00022989"/>
    </source>
</evidence>
<proteinExistence type="inferred from homology"/>
<keyword evidence="4 7" id="KW-1133">Transmembrane helix</keyword>
<comment type="caution">
    <text evidence="10">The sequence shown here is derived from an EMBL/GenBank/DDBJ whole genome shotgun (WGS) entry which is preliminary data.</text>
</comment>
<dbReference type="Pfam" id="PF12704">
    <property type="entry name" value="MacB_PCD"/>
    <property type="match status" value="1"/>
</dbReference>
<dbReference type="STRING" id="1798540.A3B74_04565"/>
<dbReference type="Proteomes" id="UP000177165">
    <property type="component" value="Unassembled WGS sequence"/>
</dbReference>
<evidence type="ECO:0000256" key="2">
    <source>
        <dbReference type="ARBA" id="ARBA00022475"/>
    </source>
</evidence>
<gene>
    <name evidence="10" type="ORF">A3B74_04565</name>
</gene>
<feature type="transmembrane region" description="Helical" evidence="7">
    <location>
        <begin position="437"/>
        <end position="457"/>
    </location>
</feature>
<dbReference type="GO" id="GO:0022857">
    <property type="term" value="F:transmembrane transporter activity"/>
    <property type="evidence" value="ECO:0007669"/>
    <property type="project" value="TreeGrafter"/>
</dbReference>
<accession>A0A1G2ANY9</accession>
<evidence type="ECO:0000256" key="1">
    <source>
        <dbReference type="ARBA" id="ARBA00004651"/>
    </source>
</evidence>
<evidence type="ECO:0000259" key="8">
    <source>
        <dbReference type="Pfam" id="PF02687"/>
    </source>
</evidence>
<comment type="subcellular location">
    <subcellularLocation>
        <location evidence="1">Cell membrane</location>
        <topology evidence="1">Multi-pass membrane protein</topology>
    </subcellularLocation>
</comment>
<dbReference type="PANTHER" id="PTHR30572">
    <property type="entry name" value="MEMBRANE COMPONENT OF TRANSPORTER-RELATED"/>
    <property type="match status" value="1"/>
</dbReference>
<dbReference type="GO" id="GO:0005886">
    <property type="term" value="C:plasma membrane"/>
    <property type="evidence" value="ECO:0007669"/>
    <property type="project" value="UniProtKB-SubCell"/>
</dbReference>
<evidence type="ECO:0008006" key="12">
    <source>
        <dbReference type="Google" id="ProtNLM"/>
    </source>
</evidence>
<feature type="transmembrane region" description="Helical" evidence="7">
    <location>
        <begin position="394"/>
        <end position="417"/>
    </location>
</feature>
<dbReference type="InterPro" id="IPR003838">
    <property type="entry name" value="ABC3_permease_C"/>
</dbReference>
<dbReference type="InterPro" id="IPR025857">
    <property type="entry name" value="MacB_PCD"/>
</dbReference>
<feature type="transmembrane region" description="Helical" evidence="7">
    <location>
        <begin position="21"/>
        <end position="43"/>
    </location>
</feature>
<evidence type="ECO:0000256" key="3">
    <source>
        <dbReference type="ARBA" id="ARBA00022692"/>
    </source>
</evidence>
<name>A0A1G2ANY9_9BACT</name>
<sequence>MKFFDYIRMALGNLWRRKLRSFLTIIAVVIGAVAVLTLTTLVVTASSVFMKQLDAMGILTQVTVTPSNVEVQGPFGGGFMGDGEEGIKLDDTIIEKIEKIPHVVAVSGQTYVRGFKSVRLEGTEKKFSAQLQANHANKASDGTMVAGRNFLQGEKNKVIIGQWYAKKFGFEEKNIANIIGKKVIFTTEEGFSGYGVDLAQPPQEGNNKEWWEEQNKKTYDIEAEIVGVLMSGPGTDGPEIYITMDWAHDIMIRRWWEADGEAGKEQEKKGIYEPWPMIIVTEDELDKRGYGMLIVRADSTQTVVGVASDIEKLENLGLGTITPQDMLDELQKIFTVLGVILTAIGGISLAVASLGIINTMVMATYERTREIGVMRACGARRSTIRNLFTMEASLIGFLGGMIGVGILFGMVKIGNIYGNQFLEEQNIPLQNIIDPPLWLTLGVIGFTTIIGTIAGLYPAFRAARLNPVDALRHE</sequence>
<feature type="transmembrane region" description="Helical" evidence="7">
    <location>
        <begin position="333"/>
        <end position="357"/>
    </location>
</feature>
<dbReference type="InterPro" id="IPR050250">
    <property type="entry name" value="Macrolide_Exporter_MacB"/>
</dbReference>
<comment type="similarity">
    <text evidence="6">Belongs to the ABC-4 integral membrane protein family.</text>
</comment>
<dbReference type="PANTHER" id="PTHR30572:SF4">
    <property type="entry name" value="ABC TRANSPORTER PERMEASE YTRF"/>
    <property type="match status" value="1"/>
</dbReference>
<evidence type="ECO:0000256" key="6">
    <source>
        <dbReference type="ARBA" id="ARBA00038076"/>
    </source>
</evidence>
<dbReference type="EMBL" id="MHKB01000013">
    <property type="protein sequence ID" value="OGY78623.1"/>
    <property type="molecule type" value="Genomic_DNA"/>
</dbReference>
<feature type="domain" description="MacB-like periplasmic core" evidence="9">
    <location>
        <begin position="21"/>
        <end position="312"/>
    </location>
</feature>
<keyword evidence="5 7" id="KW-0472">Membrane</keyword>
<keyword evidence="3 7" id="KW-0812">Transmembrane</keyword>
<organism evidence="10 11">
    <name type="scientific">Candidatus Kerfeldbacteria bacterium RIFCSPHIGHO2_02_FULL_42_14</name>
    <dbReference type="NCBI Taxonomy" id="1798540"/>
    <lineage>
        <taxon>Bacteria</taxon>
        <taxon>Candidatus Kerfeldiibacteriota</taxon>
    </lineage>
</organism>
<protein>
    <recommendedName>
        <fullName evidence="12">ABC3 transporter permease protein domain-containing protein</fullName>
    </recommendedName>
</protein>
<evidence type="ECO:0000259" key="9">
    <source>
        <dbReference type="Pfam" id="PF12704"/>
    </source>
</evidence>
<feature type="domain" description="ABC3 transporter permease C-terminal" evidence="8">
    <location>
        <begin position="344"/>
        <end position="467"/>
    </location>
</feature>
<evidence type="ECO:0000313" key="11">
    <source>
        <dbReference type="Proteomes" id="UP000177165"/>
    </source>
</evidence>
<evidence type="ECO:0000313" key="10">
    <source>
        <dbReference type="EMBL" id="OGY78623.1"/>
    </source>
</evidence>
<evidence type="ECO:0000256" key="5">
    <source>
        <dbReference type="ARBA" id="ARBA00023136"/>
    </source>
</evidence>
<keyword evidence="2" id="KW-1003">Cell membrane</keyword>
<reference evidence="10 11" key="1">
    <citation type="journal article" date="2016" name="Nat. Commun.">
        <title>Thousands of microbial genomes shed light on interconnected biogeochemical processes in an aquifer system.</title>
        <authorList>
            <person name="Anantharaman K."/>
            <person name="Brown C.T."/>
            <person name="Hug L.A."/>
            <person name="Sharon I."/>
            <person name="Castelle C.J."/>
            <person name="Probst A.J."/>
            <person name="Thomas B.C."/>
            <person name="Singh A."/>
            <person name="Wilkins M.J."/>
            <person name="Karaoz U."/>
            <person name="Brodie E.L."/>
            <person name="Williams K.H."/>
            <person name="Hubbard S.S."/>
            <person name="Banfield J.F."/>
        </authorList>
    </citation>
    <scope>NUCLEOTIDE SEQUENCE [LARGE SCALE GENOMIC DNA]</scope>
</reference>
<dbReference type="AlphaFoldDB" id="A0A1G2ANY9"/>
<evidence type="ECO:0000256" key="7">
    <source>
        <dbReference type="SAM" id="Phobius"/>
    </source>
</evidence>
<dbReference type="Pfam" id="PF02687">
    <property type="entry name" value="FtsX"/>
    <property type="match status" value="1"/>
</dbReference>